<dbReference type="STRING" id="1216932.CM240_0507"/>
<sequence length="736" mass="80990">MKKNSKSKKKHNKKNTIRNILGIYKRDINSIIKNKVALAVIIGLCIVPSLYAWVNIYAAWDPYSNTGNIPVAVVNDDDGTVLNGEQINAGKNIVKELKNNDNIDWRFLEKEDAEEGLESGEYYAIIEIPENFTEGLVTLLSMDPEKPSIVYKSNEKLNAIANKITSAAESTLTTQIKETFVGTVNKTSIEILNDLGYNIEKNKSEILQIKTTLDEAKGDIERIKGNIDEANVNSSSFEEYLKDLQNNLPLISSSVSSLKEVAESSRIITFSTQNTLNSIVTTLNNDMSNIKTLDSNVSDKLTNIKTLVNSTNIDKDAIVATIDEIEKTNESISAKIDANIKFLEAINNIKPGSTTTLINKLNNIKNSLIPSSELENLKNIINSDSSNKEVINNNIEKLIQISNTVSNNILDSSNNLYNTVIPVINSTSNNLSGTLDKVESLLSNIEGIVPKLDALSTFAIDTSSATKSKTSELSSKIGSFQVELDKLVDKASVLTEDNINSLLDLMNKNPDVISSILSSPIEVQEEEIYNSTIFGVGLTPFYTSIAIWVGILLACAILNLKSEKTFAEEHNVTPIQEHFGKMLLILTIGVIQALIVSLGDIIILGIKPENFMLFIGTALLVAVTFTMVIYGLVSVFGNIGKAIAVIMMVFAIAGTGGLYPVETNPHIFAVLKPLWPFTYAINMYREAIAGPYWDSVIYNFKLMSIFIIVFLCLSIFKKPMRVVSEGMSEKFEETGL</sequence>
<keyword evidence="2 6" id="KW-0812">Transmembrane</keyword>
<dbReference type="InterPro" id="IPR013525">
    <property type="entry name" value="ABC2_TM"/>
</dbReference>
<dbReference type="NCBIfam" id="TIGR03062">
    <property type="entry name" value="pip_yhgE_Cterm"/>
    <property type="match status" value="1"/>
</dbReference>
<comment type="subcellular location">
    <subcellularLocation>
        <location evidence="1">Membrane</location>
        <topology evidence="1">Multi-pass membrane protein</topology>
    </subcellularLocation>
</comment>
<feature type="transmembrane region" description="Helical" evidence="6">
    <location>
        <begin position="642"/>
        <end position="661"/>
    </location>
</feature>
<dbReference type="Proteomes" id="UP000019426">
    <property type="component" value="Chromosome M2/40_rep1"/>
</dbReference>
<feature type="transmembrane region" description="Helical" evidence="6">
    <location>
        <begin position="582"/>
        <end position="606"/>
    </location>
</feature>
<dbReference type="HOGENOM" id="CLU_004534_2_0_9"/>
<dbReference type="PANTHER" id="PTHR43077">
    <property type="entry name" value="TRANSPORT PERMEASE YVFS-RELATED"/>
    <property type="match status" value="1"/>
</dbReference>
<dbReference type="GO" id="GO:0016020">
    <property type="term" value="C:membrane"/>
    <property type="evidence" value="ECO:0007669"/>
    <property type="project" value="UniProtKB-SubCell"/>
</dbReference>
<dbReference type="NCBIfam" id="TIGR03061">
    <property type="entry name" value="pip_yhgE_Nterm"/>
    <property type="match status" value="1"/>
</dbReference>
<dbReference type="InterPro" id="IPR017501">
    <property type="entry name" value="Phage_infect_YhgE_C"/>
</dbReference>
<dbReference type="EMBL" id="HG917868">
    <property type="protein sequence ID" value="CDM67672.1"/>
    <property type="molecule type" value="Genomic_DNA"/>
</dbReference>
<accession>W6S072</accession>
<dbReference type="Gene3D" id="3.40.1710.10">
    <property type="entry name" value="abc type-2 transporter like domain"/>
    <property type="match status" value="1"/>
</dbReference>
<evidence type="ECO:0000256" key="3">
    <source>
        <dbReference type="ARBA" id="ARBA00022989"/>
    </source>
</evidence>
<keyword evidence="3 6" id="KW-1133">Transmembrane helix</keyword>
<organism evidence="8 9">
    <name type="scientific">Clostridium bornimense</name>
    <dbReference type="NCBI Taxonomy" id="1216932"/>
    <lineage>
        <taxon>Bacteria</taxon>
        <taxon>Bacillati</taxon>
        <taxon>Bacillota</taxon>
        <taxon>Clostridia</taxon>
        <taxon>Eubacteriales</taxon>
        <taxon>Clostridiaceae</taxon>
        <taxon>Clostridium</taxon>
    </lineage>
</organism>
<evidence type="ECO:0000256" key="5">
    <source>
        <dbReference type="SAM" id="Coils"/>
    </source>
</evidence>
<dbReference type="InterPro" id="IPR017500">
    <property type="entry name" value="Phage_infect_YhgE_N"/>
</dbReference>
<evidence type="ECO:0000313" key="8">
    <source>
        <dbReference type="EMBL" id="CDM67672.1"/>
    </source>
</evidence>
<protein>
    <submittedName>
        <fullName evidence="8">Phage infection protein</fullName>
    </submittedName>
</protein>
<evidence type="ECO:0000256" key="2">
    <source>
        <dbReference type="ARBA" id="ARBA00022692"/>
    </source>
</evidence>
<evidence type="ECO:0000256" key="4">
    <source>
        <dbReference type="ARBA" id="ARBA00023136"/>
    </source>
</evidence>
<evidence type="ECO:0000259" key="7">
    <source>
        <dbReference type="Pfam" id="PF12698"/>
    </source>
</evidence>
<keyword evidence="5" id="KW-0175">Coiled coil</keyword>
<dbReference type="PATRIC" id="fig|1216932.3.peg.491"/>
<feature type="coiled-coil region" evidence="5">
    <location>
        <begin position="213"/>
        <end position="247"/>
    </location>
</feature>
<feature type="transmembrane region" description="Helical" evidence="6">
    <location>
        <begin position="612"/>
        <end position="635"/>
    </location>
</feature>
<evidence type="ECO:0000256" key="6">
    <source>
        <dbReference type="SAM" id="Phobius"/>
    </source>
</evidence>
<proteinExistence type="predicted"/>
<keyword evidence="9" id="KW-1185">Reference proteome</keyword>
<feature type="transmembrane region" description="Helical" evidence="6">
    <location>
        <begin position="696"/>
        <end position="716"/>
    </location>
</feature>
<name>W6S072_9CLOT</name>
<dbReference type="PANTHER" id="PTHR43077:SF10">
    <property type="entry name" value="TRANSPORT PERMEASE PROTEIN"/>
    <property type="match status" value="1"/>
</dbReference>
<dbReference type="KEGG" id="clt:CM240_0507"/>
<feature type="domain" description="ABC-2 type transporter transmembrane" evidence="7">
    <location>
        <begin position="366"/>
        <end position="716"/>
    </location>
</feature>
<dbReference type="InterPro" id="IPR051328">
    <property type="entry name" value="T7SS_ABC-Transporter"/>
</dbReference>
<dbReference type="GO" id="GO:0140359">
    <property type="term" value="F:ABC-type transporter activity"/>
    <property type="evidence" value="ECO:0007669"/>
    <property type="project" value="InterPro"/>
</dbReference>
<feature type="transmembrane region" description="Helical" evidence="6">
    <location>
        <begin position="36"/>
        <end position="60"/>
    </location>
</feature>
<dbReference type="AlphaFoldDB" id="W6S072"/>
<dbReference type="Pfam" id="PF12698">
    <property type="entry name" value="ABC2_membrane_3"/>
    <property type="match status" value="2"/>
</dbReference>
<gene>
    <name evidence="8" type="ORF">CM240_0507</name>
</gene>
<evidence type="ECO:0000256" key="1">
    <source>
        <dbReference type="ARBA" id="ARBA00004141"/>
    </source>
</evidence>
<dbReference type="eggNOG" id="COG1511">
    <property type="taxonomic scope" value="Bacteria"/>
</dbReference>
<reference evidence="8 9" key="1">
    <citation type="submission" date="2013-11" db="EMBL/GenBank/DDBJ databases">
        <title>Complete genome sequence of Clostridum sp. M2/40.</title>
        <authorList>
            <person name="Wibberg D."/>
            <person name="Puehler A."/>
            <person name="Schlueter A."/>
        </authorList>
    </citation>
    <scope>NUCLEOTIDE SEQUENCE [LARGE SCALE GENOMIC DNA]</scope>
    <source>
        <strain evidence="9">M2/40</strain>
    </source>
</reference>
<feature type="domain" description="ABC-2 type transporter transmembrane" evidence="7">
    <location>
        <begin position="42"/>
        <end position="179"/>
    </location>
</feature>
<evidence type="ECO:0000313" key="9">
    <source>
        <dbReference type="Proteomes" id="UP000019426"/>
    </source>
</evidence>
<feature type="transmembrane region" description="Helical" evidence="6">
    <location>
        <begin position="541"/>
        <end position="561"/>
    </location>
</feature>
<keyword evidence="4 6" id="KW-0472">Membrane</keyword>
<dbReference type="RefSeq" id="WP_051483647.1">
    <property type="nucleotide sequence ID" value="NZ_HG917868.1"/>
</dbReference>